<protein>
    <submittedName>
        <fullName evidence="2">Uncharacterized protein</fullName>
    </submittedName>
</protein>
<feature type="chain" id="PRO_5022047705" evidence="1">
    <location>
        <begin position="22"/>
        <end position="334"/>
    </location>
</feature>
<sequence length="334" mass="38033">MKIKLALSICLFGGIMSTANAQTDKIIYRSVFDIKNAFCSIKTNGVVGQDNRSDAGIGRGFGTGSTSAMLFMENGENEISVEIASTNWFDEKLTNEHDKNRFDKDAYCNLNLIKYKKNKSENISNIRISVNDNNPTSITSTIEPQYSSINGVIDNKISTAFKVTPGFIHYKDYDPSWYPDGMKLYEFSRKVTVDGLPEWSWINATPYTDTPEQRKLLQEAYQELWQALDSKDISKIKKLMAISLHAFSYITNSSEDEILQDRAFYNDIKDKEFKMIPINWEAYDVKVMNKGRMIRLINKSDPDFSPVSYSYSNDGYATTAPIFSLINGHFRIVL</sequence>
<reference evidence="2" key="2">
    <citation type="submission" date="2019-08" db="EMBL/GenBank/DDBJ databases">
        <title>Investigation of anaerobic lignin degradation for improved lignocellulosic biofuels.</title>
        <authorList>
            <person name="Deangelis K.PhD."/>
        </authorList>
    </citation>
    <scope>NUCLEOTIDE SEQUENCE [LARGE SCALE GENOMIC DNA]</scope>
    <source>
        <strain evidence="2">128R</strain>
    </source>
</reference>
<feature type="signal peptide" evidence="1">
    <location>
        <begin position="1"/>
        <end position="21"/>
    </location>
</feature>
<gene>
    <name evidence="2" type="ORF">FHU10_0224</name>
</gene>
<accession>A0A559SZQ9</accession>
<dbReference type="OrthoDB" id="6623352at2"/>
<dbReference type="EMBL" id="VISQ01000001">
    <property type="protein sequence ID" value="TVZ67825.1"/>
    <property type="molecule type" value="Genomic_DNA"/>
</dbReference>
<comment type="caution">
    <text evidence="2">The sequence shown here is derived from an EMBL/GenBank/DDBJ whole genome shotgun (WGS) entry which is preliminary data.</text>
</comment>
<dbReference type="AlphaFoldDB" id="A0A559SZQ9"/>
<name>A0A559SZQ9_SERFO</name>
<evidence type="ECO:0000256" key="1">
    <source>
        <dbReference type="SAM" id="SignalP"/>
    </source>
</evidence>
<evidence type="ECO:0000313" key="2">
    <source>
        <dbReference type="EMBL" id="TVZ67825.1"/>
    </source>
</evidence>
<proteinExistence type="predicted"/>
<organism evidence="2">
    <name type="scientific">Serratia fonticola</name>
    <dbReference type="NCBI Taxonomy" id="47917"/>
    <lineage>
        <taxon>Bacteria</taxon>
        <taxon>Pseudomonadati</taxon>
        <taxon>Pseudomonadota</taxon>
        <taxon>Gammaproteobacteria</taxon>
        <taxon>Enterobacterales</taxon>
        <taxon>Yersiniaceae</taxon>
        <taxon>Serratia</taxon>
    </lineage>
</organism>
<keyword evidence="1" id="KW-0732">Signal</keyword>
<reference evidence="2" key="1">
    <citation type="submission" date="2019-06" db="EMBL/GenBank/DDBJ databases">
        <authorList>
            <person name="Deangelis K."/>
            <person name="Huntemann M."/>
            <person name="Clum A."/>
            <person name="Pillay M."/>
            <person name="Palaniappan K."/>
            <person name="Varghese N."/>
            <person name="Mikhailova N."/>
            <person name="Stamatis D."/>
            <person name="Reddy T."/>
            <person name="Daum C."/>
            <person name="Shapiro N."/>
            <person name="Ivanova N."/>
            <person name="Kyrpides N."/>
            <person name="Woyke T."/>
        </authorList>
    </citation>
    <scope>NUCLEOTIDE SEQUENCE [LARGE SCALE GENOMIC DNA]</scope>
    <source>
        <strain evidence="2">128R</strain>
    </source>
</reference>